<dbReference type="EMBL" id="QHCT01000003">
    <property type="protein sequence ID" value="RHX89671.1"/>
    <property type="molecule type" value="Genomic_DNA"/>
</dbReference>
<evidence type="ECO:0000256" key="1">
    <source>
        <dbReference type="SAM" id="MobiDB-lite"/>
    </source>
</evidence>
<comment type="caution">
    <text evidence="2">The sequence shown here is derived from an EMBL/GenBank/DDBJ whole genome shotgun (WGS) entry which is preliminary data.</text>
</comment>
<proteinExistence type="predicted"/>
<dbReference type="RefSeq" id="WP_118968743.1">
    <property type="nucleotide sequence ID" value="NZ_QHCT01000003.1"/>
</dbReference>
<feature type="region of interest" description="Disordered" evidence="1">
    <location>
        <begin position="1"/>
        <end position="29"/>
    </location>
</feature>
<dbReference type="Proteomes" id="UP000265798">
    <property type="component" value="Unassembled WGS sequence"/>
</dbReference>
<accession>A0A396Z2H4</accession>
<sequence>MKENSERILKSGSLKPFGTHEPQSNSNAPLNRLRWMESEFVDTTEKTFRLRRNFLRFPILGREGPVFLDGWVKS</sequence>
<name>A0A396Z2H4_9LEPT</name>
<reference evidence="3" key="1">
    <citation type="submission" date="2018-05" db="EMBL/GenBank/DDBJ databases">
        <title>Leptospira yasudae sp. nov. and Leptospira stimsonii sp. nov., two pathogenic species of the genus Leptospira isolated from environmental sources.</title>
        <authorList>
            <person name="Casanovas-Massana A."/>
            <person name="Hamond C."/>
            <person name="Santos L.A."/>
            <person name="Hacker K.P."/>
            <person name="Balassiano I."/>
            <person name="Medeiros M.A."/>
            <person name="Reis M.G."/>
            <person name="Ko A.I."/>
            <person name="Wunder E.A."/>
        </authorList>
    </citation>
    <scope>NUCLEOTIDE SEQUENCE [LARGE SCALE GENOMIC DNA]</scope>
    <source>
        <strain evidence="3">Yale</strain>
    </source>
</reference>
<dbReference type="AlphaFoldDB" id="A0A396Z2H4"/>
<organism evidence="2 3">
    <name type="scientific">Leptospira stimsonii</name>
    <dbReference type="NCBI Taxonomy" id="2202203"/>
    <lineage>
        <taxon>Bacteria</taxon>
        <taxon>Pseudomonadati</taxon>
        <taxon>Spirochaetota</taxon>
        <taxon>Spirochaetia</taxon>
        <taxon>Leptospirales</taxon>
        <taxon>Leptospiraceae</taxon>
        <taxon>Leptospira</taxon>
    </lineage>
</organism>
<evidence type="ECO:0000313" key="2">
    <source>
        <dbReference type="EMBL" id="RHX89671.1"/>
    </source>
</evidence>
<evidence type="ECO:0000313" key="3">
    <source>
        <dbReference type="Proteomes" id="UP000265798"/>
    </source>
</evidence>
<protein>
    <submittedName>
        <fullName evidence="2">Uncharacterized protein</fullName>
    </submittedName>
</protein>
<gene>
    <name evidence="2" type="ORF">DLM75_11930</name>
</gene>